<dbReference type="AlphaFoldDB" id="A0A917TVW2"/>
<proteinExistence type="predicted"/>
<accession>A0A917TVW2</accession>
<comment type="caution">
    <text evidence="2">The sequence shown here is derived from an EMBL/GenBank/DDBJ whole genome shotgun (WGS) entry which is preliminary data.</text>
</comment>
<sequence>MIKHNITDFIEFNSERFTKRVIFKEDKTTVFILNFKPGQSLPAHKHPGSNVQLIVLEGEGKFAIDGEEVLIKQNDTLFVTGDEELAFSNCGTENVSLYVMLNKIPDERYAENI</sequence>
<dbReference type="Gene3D" id="2.60.120.10">
    <property type="entry name" value="Jelly Rolls"/>
    <property type="match status" value="1"/>
</dbReference>
<reference evidence="2" key="2">
    <citation type="submission" date="2020-09" db="EMBL/GenBank/DDBJ databases">
        <authorList>
            <person name="Sun Q."/>
            <person name="Zhou Y."/>
        </authorList>
    </citation>
    <scope>NUCLEOTIDE SEQUENCE</scope>
    <source>
        <strain evidence="2">CGMCC 1.6333</strain>
    </source>
</reference>
<dbReference type="Pfam" id="PF07883">
    <property type="entry name" value="Cupin_2"/>
    <property type="match status" value="1"/>
</dbReference>
<dbReference type="RefSeq" id="WP_117156597.1">
    <property type="nucleotide sequence ID" value="NZ_BMLG01000022.1"/>
</dbReference>
<evidence type="ECO:0000313" key="3">
    <source>
        <dbReference type="Proteomes" id="UP000618460"/>
    </source>
</evidence>
<dbReference type="InterPro" id="IPR011051">
    <property type="entry name" value="RmlC_Cupin_sf"/>
</dbReference>
<dbReference type="OrthoDB" id="6311549at2"/>
<name>A0A917TVW2_9BACI</name>
<keyword evidence="3" id="KW-1185">Reference proteome</keyword>
<reference evidence="2" key="1">
    <citation type="journal article" date="2014" name="Int. J. Syst. Evol. Microbiol.">
        <title>Complete genome sequence of Corynebacterium casei LMG S-19264T (=DSM 44701T), isolated from a smear-ripened cheese.</title>
        <authorList>
            <consortium name="US DOE Joint Genome Institute (JGI-PGF)"/>
            <person name="Walter F."/>
            <person name="Albersmeier A."/>
            <person name="Kalinowski J."/>
            <person name="Ruckert C."/>
        </authorList>
    </citation>
    <scope>NUCLEOTIDE SEQUENCE</scope>
    <source>
        <strain evidence="2">CGMCC 1.6333</strain>
    </source>
</reference>
<evidence type="ECO:0000259" key="1">
    <source>
        <dbReference type="Pfam" id="PF07883"/>
    </source>
</evidence>
<dbReference type="EMBL" id="BMLG01000022">
    <property type="protein sequence ID" value="GGM40391.1"/>
    <property type="molecule type" value="Genomic_DNA"/>
</dbReference>
<feature type="domain" description="Cupin type-2" evidence="1">
    <location>
        <begin position="32"/>
        <end position="99"/>
    </location>
</feature>
<protein>
    <recommendedName>
        <fullName evidence="1">Cupin type-2 domain-containing protein</fullName>
    </recommendedName>
</protein>
<dbReference type="Proteomes" id="UP000618460">
    <property type="component" value="Unassembled WGS sequence"/>
</dbReference>
<gene>
    <name evidence="2" type="ORF">GCM10011351_28150</name>
</gene>
<organism evidence="2 3">
    <name type="scientific">Paraliobacillus quinghaiensis</name>
    <dbReference type="NCBI Taxonomy" id="470815"/>
    <lineage>
        <taxon>Bacteria</taxon>
        <taxon>Bacillati</taxon>
        <taxon>Bacillota</taxon>
        <taxon>Bacilli</taxon>
        <taxon>Bacillales</taxon>
        <taxon>Bacillaceae</taxon>
        <taxon>Paraliobacillus</taxon>
    </lineage>
</organism>
<evidence type="ECO:0000313" key="2">
    <source>
        <dbReference type="EMBL" id="GGM40391.1"/>
    </source>
</evidence>
<dbReference type="InterPro" id="IPR014710">
    <property type="entry name" value="RmlC-like_jellyroll"/>
</dbReference>
<dbReference type="InterPro" id="IPR013096">
    <property type="entry name" value="Cupin_2"/>
</dbReference>
<dbReference type="SUPFAM" id="SSF51182">
    <property type="entry name" value="RmlC-like cupins"/>
    <property type="match status" value="1"/>
</dbReference>